<proteinExistence type="predicted"/>
<accession>A0A8B9PR10</accession>
<keyword evidence="2" id="KW-1185">Reference proteome</keyword>
<evidence type="ECO:0000313" key="2">
    <source>
        <dbReference type="Proteomes" id="UP000694424"/>
    </source>
</evidence>
<protein>
    <submittedName>
        <fullName evidence="1">Uncharacterized protein</fullName>
    </submittedName>
</protein>
<organism evidence="1 2">
    <name type="scientific">Apteryx owenii</name>
    <name type="common">Little spotted kiwi</name>
    <dbReference type="NCBI Taxonomy" id="8824"/>
    <lineage>
        <taxon>Eukaryota</taxon>
        <taxon>Metazoa</taxon>
        <taxon>Chordata</taxon>
        <taxon>Craniata</taxon>
        <taxon>Vertebrata</taxon>
        <taxon>Euteleostomi</taxon>
        <taxon>Archelosauria</taxon>
        <taxon>Archosauria</taxon>
        <taxon>Dinosauria</taxon>
        <taxon>Saurischia</taxon>
        <taxon>Theropoda</taxon>
        <taxon>Coelurosauria</taxon>
        <taxon>Aves</taxon>
        <taxon>Palaeognathae</taxon>
        <taxon>Apterygiformes</taxon>
        <taxon>Apterygidae</taxon>
        <taxon>Apteryx</taxon>
    </lineage>
</organism>
<dbReference type="Ensembl" id="ENSAOWT00000015261.1">
    <property type="protein sequence ID" value="ENSAOWP00000013436.1"/>
    <property type="gene ID" value="ENSAOWG00000009167.1"/>
</dbReference>
<name>A0A8B9PR10_APTOW</name>
<reference evidence="1" key="1">
    <citation type="submission" date="2025-08" db="UniProtKB">
        <authorList>
            <consortium name="Ensembl"/>
        </authorList>
    </citation>
    <scope>IDENTIFICATION</scope>
</reference>
<dbReference type="AlphaFoldDB" id="A0A8B9PR10"/>
<dbReference type="Proteomes" id="UP000694424">
    <property type="component" value="Unplaced"/>
</dbReference>
<sequence>MRVVASVGIKKSLELINHRFQPVMGSGKYTLICHPANNCPALRNPEIDYTMVMNCCVSQW</sequence>
<evidence type="ECO:0000313" key="1">
    <source>
        <dbReference type="Ensembl" id="ENSAOWP00000013436.1"/>
    </source>
</evidence>
<reference evidence="1" key="2">
    <citation type="submission" date="2025-09" db="UniProtKB">
        <authorList>
            <consortium name="Ensembl"/>
        </authorList>
    </citation>
    <scope>IDENTIFICATION</scope>
</reference>